<keyword evidence="5 12" id="KW-0436">Ligase</keyword>
<comment type="pathway">
    <text evidence="3 12">Purine metabolism; IMP biosynthesis via de novo pathway; N(1)-(5-phospho-D-ribosyl)glycinamide from 5-phospho-alpha-D-ribose 1-diphosphate: step 2/2.</text>
</comment>
<dbReference type="InterPro" id="IPR020559">
    <property type="entry name" value="PRibGlycinamide_synth_CS"/>
</dbReference>
<dbReference type="InterPro" id="IPR037123">
    <property type="entry name" value="PRibGlycinamide_synth_C_sf"/>
</dbReference>
<evidence type="ECO:0000256" key="2">
    <source>
        <dbReference type="ARBA" id="ARBA00001946"/>
    </source>
</evidence>
<name>A0A2U2AE27_9GAMM</name>
<dbReference type="UniPathway" id="UPA00074">
    <property type="reaction ID" value="UER00125"/>
</dbReference>
<dbReference type="SUPFAM" id="SSF56059">
    <property type="entry name" value="Glutathione synthetase ATP-binding domain-like"/>
    <property type="match status" value="1"/>
</dbReference>
<dbReference type="RefSeq" id="WP_109189565.1">
    <property type="nucleotide sequence ID" value="NZ_BMYA01000002.1"/>
</dbReference>
<gene>
    <name evidence="12" type="primary">purD</name>
    <name evidence="15" type="ORF">DC083_07365</name>
</gene>
<dbReference type="InterPro" id="IPR020562">
    <property type="entry name" value="PRibGlycinamide_synth_N"/>
</dbReference>
<protein>
    <recommendedName>
        <fullName evidence="4 12">Phosphoribosylamine--glycine ligase</fullName>
        <ecNumber evidence="4 12">6.3.4.13</ecNumber>
    </recommendedName>
    <alternativeName>
        <fullName evidence="12">GARS</fullName>
    </alternativeName>
    <alternativeName>
        <fullName evidence="10 12">Glycinamide ribonucleotide synthetase</fullName>
    </alternativeName>
    <alternativeName>
        <fullName evidence="11 12">Phosphoribosylglycinamide synthetase</fullName>
    </alternativeName>
</protein>
<dbReference type="GO" id="GO:0005524">
    <property type="term" value="F:ATP binding"/>
    <property type="evidence" value="ECO:0007669"/>
    <property type="project" value="UniProtKB-UniRule"/>
</dbReference>
<dbReference type="SUPFAM" id="SSF52440">
    <property type="entry name" value="PreATP-grasp domain"/>
    <property type="match status" value="1"/>
</dbReference>
<dbReference type="Pfam" id="PF02844">
    <property type="entry name" value="GARS_N"/>
    <property type="match status" value="1"/>
</dbReference>
<evidence type="ECO:0000256" key="13">
    <source>
        <dbReference type="PROSITE-ProRule" id="PRU00409"/>
    </source>
</evidence>
<proteinExistence type="inferred from homology"/>
<evidence type="ECO:0000256" key="3">
    <source>
        <dbReference type="ARBA" id="ARBA00005174"/>
    </source>
</evidence>
<dbReference type="GO" id="GO:0006189">
    <property type="term" value="P:'de novo' IMP biosynthetic process"/>
    <property type="evidence" value="ECO:0007669"/>
    <property type="project" value="UniProtKB-UniRule"/>
</dbReference>
<evidence type="ECO:0000256" key="12">
    <source>
        <dbReference type="HAMAP-Rule" id="MF_00138"/>
    </source>
</evidence>
<organism evidence="15 16">
    <name type="scientific">Ignatzschineria ureiclastica</name>
    <dbReference type="NCBI Taxonomy" id="472582"/>
    <lineage>
        <taxon>Bacteria</taxon>
        <taxon>Pseudomonadati</taxon>
        <taxon>Pseudomonadota</taxon>
        <taxon>Gammaproteobacteria</taxon>
        <taxon>Cardiobacteriales</taxon>
        <taxon>Ignatzschineriaceae</taxon>
        <taxon>Ignatzschineria</taxon>
    </lineage>
</organism>
<comment type="cofactor">
    <cofactor evidence="1">
        <name>Mn(2+)</name>
        <dbReference type="ChEBI" id="CHEBI:29035"/>
    </cofactor>
</comment>
<evidence type="ECO:0000256" key="10">
    <source>
        <dbReference type="ARBA" id="ARBA00042242"/>
    </source>
</evidence>
<dbReference type="InterPro" id="IPR020560">
    <property type="entry name" value="PRibGlycinamide_synth_C-dom"/>
</dbReference>
<dbReference type="InterPro" id="IPR020561">
    <property type="entry name" value="PRibGlycinamid_synth_ATP-grasp"/>
</dbReference>
<dbReference type="Proteomes" id="UP000245020">
    <property type="component" value="Unassembled WGS sequence"/>
</dbReference>
<dbReference type="PANTHER" id="PTHR43472:SF1">
    <property type="entry name" value="PHOSPHORIBOSYLAMINE--GLYCINE LIGASE, CHLOROPLASTIC"/>
    <property type="match status" value="1"/>
</dbReference>
<dbReference type="EMBL" id="QEWQ01000004">
    <property type="protein sequence ID" value="PWD80914.1"/>
    <property type="molecule type" value="Genomic_DNA"/>
</dbReference>
<comment type="cofactor">
    <cofactor evidence="2">
        <name>Mg(2+)</name>
        <dbReference type="ChEBI" id="CHEBI:18420"/>
    </cofactor>
</comment>
<dbReference type="InterPro" id="IPR016185">
    <property type="entry name" value="PreATP-grasp_dom_sf"/>
</dbReference>
<dbReference type="Gene3D" id="3.90.600.10">
    <property type="entry name" value="Phosphoribosylglycinamide synthetase, C-terminal domain"/>
    <property type="match status" value="1"/>
</dbReference>
<dbReference type="Gene3D" id="3.30.470.20">
    <property type="entry name" value="ATP-grasp fold, B domain"/>
    <property type="match status" value="1"/>
</dbReference>
<dbReference type="Gene3D" id="3.30.1490.20">
    <property type="entry name" value="ATP-grasp fold, A domain"/>
    <property type="match status" value="1"/>
</dbReference>
<dbReference type="PANTHER" id="PTHR43472">
    <property type="entry name" value="PHOSPHORIBOSYLAMINE--GLYCINE LIGASE"/>
    <property type="match status" value="1"/>
</dbReference>
<dbReference type="FunFam" id="3.30.1490.20:FF:000006">
    <property type="entry name" value="phosphoribosylamine--glycine ligase, chloroplastic-like"/>
    <property type="match status" value="1"/>
</dbReference>
<dbReference type="HAMAP" id="MF_00138">
    <property type="entry name" value="GARS"/>
    <property type="match status" value="1"/>
</dbReference>
<dbReference type="InterPro" id="IPR011761">
    <property type="entry name" value="ATP-grasp"/>
</dbReference>
<dbReference type="Pfam" id="PF02843">
    <property type="entry name" value="GARS_C"/>
    <property type="match status" value="1"/>
</dbReference>
<reference evidence="16" key="1">
    <citation type="submission" date="2018-05" db="EMBL/GenBank/DDBJ databases">
        <title>Ignatzschineria dubaiensis sp. nov., isolated from necrotic foot tissues of dromedaries (Camelus dromedarius) and associated maggots in Dubai, United Arab Emirates.</title>
        <authorList>
            <person name="Tsang C.C."/>
            <person name="Tang J.Y.M."/>
            <person name="Fong J.Y.H."/>
            <person name="Kinne J."/>
            <person name="Lee H.H."/>
            <person name="Joseph M."/>
            <person name="Jose S."/>
            <person name="Schuster R.K."/>
            <person name="Tang Y."/>
            <person name="Sivakumar S."/>
            <person name="Chen J.H.K."/>
            <person name="Teng J.L.L."/>
            <person name="Lau S.K.P."/>
            <person name="Wernery U."/>
            <person name="Woo P.C.Y."/>
        </authorList>
    </citation>
    <scope>NUCLEOTIDE SEQUENCE [LARGE SCALE GENOMIC DNA]</scope>
    <source>
        <strain evidence="16">KCTC 22644</strain>
    </source>
</reference>
<feature type="domain" description="ATP-grasp" evidence="14">
    <location>
        <begin position="107"/>
        <end position="313"/>
    </location>
</feature>
<dbReference type="EC" id="6.3.4.13" evidence="4 12"/>
<keyword evidence="7 12" id="KW-0658">Purine biosynthesis</keyword>
<dbReference type="PROSITE" id="PS50975">
    <property type="entry name" value="ATP_GRASP"/>
    <property type="match status" value="1"/>
</dbReference>
<keyword evidence="8 13" id="KW-0067">ATP-binding</keyword>
<evidence type="ECO:0000256" key="9">
    <source>
        <dbReference type="ARBA" id="ARBA00038345"/>
    </source>
</evidence>
<evidence type="ECO:0000259" key="14">
    <source>
        <dbReference type="PROSITE" id="PS50975"/>
    </source>
</evidence>
<dbReference type="InterPro" id="IPR000115">
    <property type="entry name" value="PRibGlycinamide_synth"/>
</dbReference>
<dbReference type="GO" id="GO:0046872">
    <property type="term" value="F:metal ion binding"/>
    <property type="evidence" value="ECO:0007669"/>
    <property type="project" value="InterPro"/>
</dbReference>
<sequence>MKVLIVGKGGREHALAWKSAQSSLVSEVFVAPGNAGMVQDATLVDIAETDAVALANWAEANDIDVTIIGPEASLVAGVADEFNRRNLLVWGPSAKAAQIESSKDFSKQMMVKYGAPTAHSQSFTDSQMAKAYVGEIGLPIVIKADGLAAGKGVVIPETLEEAFATIEDMLEGNRFGDAGACILIEEMLVGEEFSLMCFVHNGQVIPMVMAQDHKRAYDNDEGPNTGGMGAYAPTFKADSDEVATAVKTIMQPIVDGLAKEGTPYTGFLYGGLFLTAEGFKVIEFNARFGDPEAQIILPLLKTDFIEIIHGLLTGKALPAVEWHDQYAIGVVLAAEGYPDAPQLGYPLNKPVINGIDELVFYAGVKAEKSGDSEVLLSNGGRILLNVAIADDFKSAYDKVYQTMEALKVPHTFYRSDIGHKQFKRQS</sequence>
<dbReference type="InterPro" id="IPR013815">
    <property type="entry name" value="ATP_grasp_subdomain_1"/>
</dbReference>
<dbReference type="GO" id="GO:0004637">
    <property type="term" value="F:phosphoribosylamine-glycine ligase activity"/>
    <property type="evidence" value="ECO:0007669"/>
    <property type="project" value="UniProtKB-UniRule"/>
</dbReference>
<keyword evidence="6 13" id="KW-0547">Nucleotide-binding</keyword>
<comment type="caution">
    <text evidence="15">The sequence shown here is derived from an EMBL/GenBank/DDBJ whole genome shotgun (WGS) entry which is preliminary data.</text>
</comment>
<evidence type="ECO:0000256" key="11">
    <source>
        <dbReference type="ARBA" id="ARBA00042864"/>
    </source>
</evidence>
<evidence type="ECO:0000256" key="7">
    <source>
        <dbReference type="ARBA" id="ARBA00022755"/>
    </source>
</evidence>
<dbReference type="OrthoDB" id="9807240at2"/>
<evidence type="ECO:0000313" key="16">
    <source>
        <dbReference type="Proteomes" id="UP000245020"/>
    </source>
</evidence>
<evidence type="ECO:0000256" key="8">
    <source>
        <dbReference type="ARBA" id="ARBA00022840"/>
    </source>
</evidence>
<dbReference type="InterPro" id="IPR011054">
    <property type="entry name" value="Rudment_hybrid_motif"/>
</dbReference>
<evidence type="ECO:0000256" key="4">
    <source>
        <dbReference type="ARBA" id="ARBA00013255"/>
    </source>
</evidence>
<dbReference type="Pfam" id="PF01071">
    <property type="entry name" value="GARS_A"/>
    <property type="match status" value="1"/>
</dbReference>
<dbReference type="AlphaFoldDB" id="A0A2U2AE27"/>
<accession>A0A2U2AE27</accession>
<comment type="similarity">
    <text evidence="9 12">Belongs to the GARS family.</text>
</comment>
<dbReference type="Gene3D" id="3.40.50.20">
    <property type="match status" value="1"/>
</dbReference>
<evidence type="ECO:0000313" key="15">
    <source>
        <dbReference type="EMBL" id="PWD80914.1"/>
    </source>
</evidence>
<dbReference type="GO" id="GO:0009113">
    <property type="term" value="P:purine nucleobase biosynthetic process"/>
    <property type="evidence" value="ECO:0007669"/>
    <property type="project" value="InterPro"/>
</dbReference>
<dbReference type="SMART" id="SM01210">
    <property type="entry name" value="GARS_C"/>
    <property type="match status" value="1"/>
</dbReference>
<dbReference type="NCBIfam" id="TIGR00877">
    <property type="entry name" value="purD"/>
    <property type="match status" value="1"/>
</dbReference>
<keyword evidence="16" id="KW-1185">Reference proteome</keyword>
<dbReference type="PROSITE" id="PS00184">
    <property type="entry name" value="GARS"/>
    <property type="match status" value="1"/>
</dbReference>
<evidence type="ECO:0000256" key="6">
    <source>
        <dbReference type="ARBA" id="ARBA00022741"/>
    </source>
</evidence>
<comment type="catalytic activity">
    <reaction evidence="12">
        <text>5-phospho-beta-D-ribosylamine + glycine + ATP = N(1)-(5-phospho-beta-D-ribosyl)glycinamide + ADP + phosphate + H(+)</text>
        <dbReference type="Rhea" id="RHEA:17453"/>
        <dbReference type="ChEBI" id="CHEBI:15378"/>
        <dbReference type="ChEBI" id="CHEBI:30616"/>
        <dbReference type="ChEBI" id="CHEBI:43474"/>
        <dbReference type="ChEBI" id="CHEBI:57305"/>
        <dbReference type="ChEBI" id="CHEBI:58681"/>
        <dbReference type="ChEBI" id="CHEBI:143788"/>
        <dbReference type="ChEBI" id="CHEBI:456216"/>
        <dbReference type="EC" id="6.3.4.13"/>
    </reaction>
</comment>
<dbReference type="SMART" id="SM01209">
    <property type="entry name" value="GARS_A"/>
    <property type="match status" value="1"/>
</dbReference>
<evidence type="ECO:0000256" key="5">
    <source>
        <dbReference type="ARBA" id="ARBA00022598"/>
    </source>
</evidence>
<evidence type="ECO:0000256" key="1">
    <source>
        <dbReference type="ARBA" id="ARBA00001936"/>
    </source>
</evidence>
<dbReference type="SUPFAM" id="SSF51246">
    <property type="entry name" value="Rudiment single hybrid motif"/>
    <property type="match status" value="1"/>
</dbReference>